<dbReference type="GO" id="GO:0031146">
    <property type="term" value="P:SCF-dependent proteasomal ubiquitin-dependent protein catabolic process"/>
    <property type="evidence" value="ECO:0007669"/>
    <property type="project" value="TreeGrafter"/>
</dbReference>
<dbReference type="SUPFAM" id="SSF52047">
    <property type="entry name" value="RNI-like"/>
    <property type="match status" value="1"/>
</dbReference>
<dbReference type="PANTHER" id="PTHR13318:SF190">
    <property type="entry name" value="PARTNER OF PAIRED, ISOFORM B"/>
    <property type="match status" value="1"/>
</dbReference>
<accession>A0A9W8K2H3</accession>
<keyword evidence="2" id="KW-1185">Reference proteome</keyword>
<dbReference type="Gene3D" id="3.80.10.10">
    <property type="entry name" value="Ribonuclease Inhibitor"/>
    <property type="match status" value="1"/>
</dbReference>
<proteinExistence type="predicted"/>
<dbReference type="OrthoDB" id="3543113at2759"/>
<evidence type="ECO:0000313" key="1">
    <source>
        <dbReference type="EMBL" id="KAJ3510466.1"/>
    </source>
</evidence>
<dbReference type="EMBL" id="JANKHO010000396">
    <property type="protein sequence ID" value="KAJ3510466.1"/>
    <property type="molecule type" value="Genomic_DNA"/>
</dbReference>
<protein>
    <submittedName>
        <fullName evidence="1">Uncharacterized protein</fullName>
    </submittedName>
</protein>
<name>A0A9W8K2H3_9AGAR</name>
<reference evidence="1" key="1">
    <citation type="submission" date="2022-07" db="EMBL/GenBank/DDBJ databases">
        <title>Genome Sequence of Agrocybe chaxingu.</title>
        <authorList>
            <person name="Buettner E."/>
        </authorList>
    </citation>
    <scope>NUCLEOTIDE SEQUENCE</scope>
    <source>
        <strain evidence="1">MP-N11</strain>
    </source>
</reference>
<dbReference type="AlphaFoldDB" id="A0A9W8K2H3"/>
<dbReference type="PANTHER" id="PTHR13318">
    <property type="entry name" value="PARTNER OF PAIRED, ISOFORM B-RELATED"/>
    <property type="match status" value="1"/>
</dbReference>
<sequence>MAQQLSDTDNSLWNGVFVDPSTSELPSAASSTSNTDEKMDPVVAVLQNVDLLTVVFNHMSVDRTASDEDALQARKDLLAACESAKRLRSLSVAVVWPTGWDLYIREDDWRRYNVHARRVRVLDLRPSQIPISRFAYPIIMQERQGPLLPCLRELRIPDNASIDLTLAMILSTPELRVVELHNSAIRDTQFFYPFLASVGRKHPKLRSLILEGDRIVNLKPVLTLARLRKLELRLANVHFSPTFMEELGSMTALRDLTIHAGVAAANVVPQPIRQESRTRVEDLDIDPAHSKFRQLERLHVLGSLPCITHIVKYMRLASLKSFVLTEIQDSSGVSSQQFWIKCFRHLTRFSSSIMTIDINCAAQQRRDESRAHTVLEPLLELKTLISLDINGLLLNVVTDLDIRNIACAFPRLKNLVLPSGSYRSAPPLQSLCHLASECPHLEEASLCPGYDQDIDKMLEWMAKEADQLTRDHDHSLRKLLISSSNPLSNSQNVKFAHILDRLFPNLEVLQRYKNQSSTDWSLVRDVQSTIQMVRRRCS</sequence>
<dbReference type="GO" id="GO:0019005">
    <property type="term" value="C:SCF ubiquitin ligase complex"/>
    <property type="evidence" value="ECO:0007669"/>
    <property type="project" value="TreeGrafter"/>
</dbReference>
<dbReference type="InterPro" id="IPR032675">
    <property type="entry name" value="LRR_dom_sf"/>
</dbReference>
<organism evidence="1 2">
    <name type="scientific">Agrocybe chaxingu</name>
    <dbReference type="NCBI Taxonomy" id="84603"/>
    <lineage>
        <taxon>Eukaryota</taxon>
        <taxon>Fungi</taxon>
        <taxon>Dikarya</taxon>
        <taxon>Basidiomycota</taxon>
        <taxon>Agaricomycotina</taxon>
        <taxon>Agaricomycetes</taxon>
        <taxon>Agaricomycetidae</taxon>
        <taxon>Agaricales</taxon>
        <taxon>Agaricineae</taxon>
        <taxon>Strophariaceae</taxon>
        <taxon>Agrocybe</taxon>
    </lineage>
</organism>
<comment type="caution">
    <text evidence="1">The sequence shown here is derived from an EMBL/GenBank/DDBJ whole genome shotgun (WGS) entry which is preliminary data.</text>
</comment>
<gene>
    <name evidence="1" type="ORF">NLJ89_g4653</name>
</gene>
<evidence type="ECO:0000313" key="2">
    <source>
        <dbReference type="Proteomes" id="UP001148786"/>
    </source>
</evidence>
<dbReference type="Proteomes" id="UP001148786">
    <property type="component" value="Unassembled WGS sequence"/>
</dbReference>